<feature type="transmembrane region" description="Helical" evidence="8">
    <location>
        <begin position="94"/>
        <end position="114"/>
    </location>
</feature>
<dbReference type="InterPro" id="IPR006043">
    <property type="entry name" value="NCS2"/>
</dbReference>
<dbReference type="AlphaFoldDB" id="A0A1D9MI65"/>
<feature type="compositionally biased region" description="Low complexity" evidence="7">
    <location>
        <begin position="444"/>
        <end position="453"/>
    </location>
</feature>
<accession>A0A1D9MI65</accession>
<gene>
    <name evidence="9" type="ORF">BK816_00685</name>
</gene>
<keyword evidence="5 8" id="KW-1133">Transmembrane helix</keyword>
<feature type="transmembrane region" description="Helical" evidence="8">
    <location>
        <begin position="209"/>
        <end position="233"/>
    </location>
</feature>
<dbReference type="PANTHER" id="PTHR42810:SF2">
    <property type="entry name" value="PURINE PERMEASE C1399.01C-RELATED"/>
    <property type="match status" value="1"/>
</dbReference>
<feature type="transmembrane region" description="Helical" evidence="8">
    <location>
        <begin position="253"/>
        <end position="270"/>
    </location>
</feature>
<evidence type="ECO:0000256" key="2">
    <source>
        <dbReference type="ARBA" id="ARBA00008821"/>
    </source>
</evidence>
<evidence type="ECO:0000256" key="3">
    <source>
        <dbReference type="ARBA" id="ARBA00022448"/>
    </source>
</evidence>
<comment type="similarity">
    <text evidence="2">Belongs to the nucleobase:cation symporter-2 (NCS2) (TC 2.A.40) family.</text>
</comment>
<comment type="subcellular location">
    <subcellularLocation>
        <location evidence="1">Membrane</location>
        <topology evidence="1">Multi-pass membrane protein</topology>
    </subcellularLocation>
</comment>
<proteinExistence type="inferred from homology"/>
<evidence type="ECO:0000313" key="9">
    <source>
        <dbReference type="EMBL" id="AOZ71992.1"/>
    </source>
</evidence>
<dbReference type="EMBL" id="CP017812">
    <property type="protein sequence ID" value="AOZ71992.1"/>
    <property type="molecule type" value="Genomic_DNA"/>
</dbReference>
<dbReference type="KEGG" id="avu:BK816_00685"/>
<feature type="region of interest" description="Disordered" evidence="7">
    <location>
        <begin position="444"/>
        <end position="467"/>
    </location>
</feature>
<feature type="transmembrane region" description="Helical" evidence="8">
    <location>
        <begin position="126"/>
        <end position="148"/>
    </location>
</feature>
<keyword evidence="4 8" id="KW-0812">Transmembrane</keyword>
<evidence type="ECO:0000256" key="6">
    <source>
        <dbReference type="ARBA" id="ARBA00023136"/>
    </source>
</evidence>
<dbReference type="OrthoDB" id="9779092at2"/>
<protein>
    <submittedName>
        <fullName evidence="9">Nitrate reductase</fullName>
    </submittedName>
</protein>
<dbReference type="PANTHER" id="PTHR42810">
    <property type="entry name" value="PURINE PERMEASE C1399.01C-RELATED"/>
    <property type="match status" value="1"/>
</dbReference>
<evidence type="ECO:0000256" key="7">
    <source>
        <dbReference type="SAM" id="MobiDB-lite"/>
    </source>
</evidence>
<evidence type="ECO:0000256" key="8">
    <source>
        <dbReference type="SAM" id="Phobius"/>
    </source>
</evidence>
<evidence type="ECO:0000313" key="10">
    <source>
        <dbReference type="Proteomes" id="UP000176288"/>
    </source>
</evidence>
<sequence>MPCDYRKGTAMSTPFKWNLHGDGKSIEPGAVVLPSERLSWPRTIGIGAQHVIAMFGATFLVPLLTGFDPSTTLFFTGIGTLLFLAITAGRLPSYLGSSFALIAPIGAVTGYVAGGGAPIDPAKQSLAQGGIVAVGLTLAIIGLIVHFAGTKWIDILMPPVVTGAIVSLIGFNLAPAAWNNVKQAPLTATVTIVSILLITVLFKGIIGRLSILFGVLIGYVVAVISGEVSFEAIENASWVGAPSFQAPTFDPTLLGLFVPVVLVLVAENVGHVKSVAAMTGENLDDVTGRALFADGISTVFAGSGGGSGTTTYAENIGVMAATRVYSTAAYVVAALFALGLSMLPKFGAVINTIPAGVLGGAATVLYGMIGMLGVRIWVQNRVDFADPVNLNTAAVAMVIAIANFTANLGGATFEGIALGSGAAIVIYHLMRGISKWRGTNLEAASPASAPAGADLESPSYRSRHREK</sequence>
<feature type="transmembrane region" description="Helical" evidence="8">
    <location>
        <begin position="44"/>
        <end position="64"/>
    </location>
</feature>
<organism evidence="9 10">
    <name type="scientific">Boudabousia tangfeifanii</name>
    <dbReference type="NCBI Taxonomy" id="1912795"/>
    <lineage>
        <taxon>Bacteria</taxon>
        <taxon>Bacillati</taxon>
        <taxon>Actinomycetota</taxon>
        <taxon>Actinomycetes</taxon>
        <taxon>Actinomycetales</taxon>
        <taxon>Actinomycetaceae</taxon>
        <taxon>Boudabousia</taxon>
    </lineage>
</organism>
<feature type="transmembrane region" description="Helical" evidence="8">
    <location>
        <begin position="70"/>
        <end position="87"/>
    </location>
</feature>
<dbReference type="Pfam" id="PF00860">
    <property type="entry name" value="Xan_ur_permease"/>
    <property type="match status" value="1"/>
</dbReference>
<dbReference type="GO" id="GO:0042907">
    <property type="term" value="F:xanthine transmembrane transporter activity"/>
    <property type="evidence" value="ECO:0007669"/>
    <property type="project" value="TreeGrafter"/>
</dbReference>
<name>A0A1D9MI65_9ACTO</name>
<feature type="transmembrane region" description="Helical" evidence="8">
    <location>
        <begin position="184"/>
        <end position="202"/>
    </location>
</feature>
<feature type="transmembrane region" description="Helical" evidence="8">
    <location>
        <begin position="390"/>
        <end position="406"/>
    </location>
</feature>
<evidence type="ECO:0000256" key="4">
    <source>
        <dbReference type="ARBA" id="ARBA00022692"/>
    </source>
</evidence>
<keyword evidence="3" id="KW-0813">Transport</keyword>
<dbReference type="Proteomes" id="UP000176288">
    <property type="component" value="Chromosome"/>
</dbReference>
<feature type="transmembrane region" description="Helical" evidence="8">
    <location>
        <begin position="324"/>
        <end position="343"/>
    </location>
</feature>
<reference evidence="9 10" key="1">
    <citation type="submission" date="2016-10" db="EMBL/GenBank/DDBJ databases">
        <title>Actinomyces aegypiusis sp. nov., isolated from the Aegypius monachus in Qinghai Tibet Plateau China.</title>
        <authorList>
            <person name="Wang Y."/>
        </authorList>
    </citation>
    <scope>NUCLEOTIDE SEQUENCE [LARGE SCALE GENOMIC DNA]</scope>
    <source>
        <strain evidence="9 10">VUL4_3</strain>
    </source>
</reference>
<keyword evidence="10" id="KW-1185">Reference proteome</keyword>
<feature type="transmembrane region" description="Helical" evidence="8">
    <location>
        <begin position="355"/>
        <end position="378"/>
    </location>
</feature>
<evidence type="ECO:0000256" key="5">
    <source>
        <dbReference type="ARBA" id="ARBA00022989"/>
    </source>
</evidence>
<dbReference type="STRING" id="1912795.BK816_00685"/>
<dbReference type="GO" id="GO:0005886">
    <property type="term" value="C:plasma membrane"/>
    <property type="evidence" value="ECO:0007669"/>
    <property type="project" value="TreeGrafter"/>
</dbReference>
<feature type="transmembrane region" description="Helical" evidence="8">
    <location>
        <begin position="160"/>
        <end position="178"/>
    </location>
</feature>
<keyword evidence="6 8" id="KW-0472">Membrane</keyword>
<evidence type="ECO:0000256" key="1">
    <source>
        <dbReference type="ARBA" id="ARBA00004141"/>
    </source>
</evidence>